<dbReference type="GO" id="GO:0016787">
    <property type="term" value="F:hydrolase activity"/>
    <property type="evidence" value="ECO:0007669"/>
    <property type="project" value="UniProtKB-KW"/>
</dbReference>
<dbReference type="PANTHER" id="PTHR43194">
    <property type="entry name" value="HYDROLASE ALPHA/BETA FOLD FAMILY"/>
    <property type="match status" value="1"/>
</dbReference>
<dbReference type="InterPro" id="IPR000073">
    <property type="entry name" value="AB_hydrolase_1"/>
</dbReference>
<protein>
    <submittedName>
        <fullName evidence="2">Alpha/beta fold hydrolase</fullName>
    </submittedName>
</protein>
<evidence type="ECO:0000313" key="3">
    <source>
        <dbReference type="Proteomes" id="UP001500804"/>
    </source>
</evidence>
<dbReference type="PANTHER" id="PTHR43194:SF5">
    <property type="entry name" value="PIMELOYL-[ACYL-CARRIER PROTEIN] METHYL ESTER ESTERASE"/>
    <property type="match status" value="1"/>
</dbReference>
<dbReference type="InterPro" id="IPR050228">
    <property type="entry name" value="Carboxylesterase_BioH"/>
</dbReference>
<name>A0ABP9NRN9_9PSEU</name>
<feature type="domain" description="AB hydrolase-1" evidence="1">
    <location>
        <begin position="29"/>
        <end position="250"/>
    </location>
</feature>
<dbReference type="PRINTS" id="PR00111">
    <property type="entry name" value="ABHYDROLASE"/>
</dbReference>
<proteinExistence type="predicted"/>
<dbReference type="EMBL" id="BAABJO010000024">
    <property type="protein sequence ID" value="GAA5131832.1"/>
    <property type="molecule type" value="Genomic_DNA"/>
</dbReference>
<dbReference type="Pfam" id="PF00561">
    <property type="entry name" value="Abhydrolase_1"/>
    <property type="match status" value="1"/>
</dbReference>
<organism evidence="2 3">
    <name type="scientific">Pseudonocardia adelaidensis</name>
    <dbReference type="NCBI Taxonomy" id="648754"/>
    <lineage>
        <taxon>Bacteria</taxon>
        <taxon>Bacillati</taxon>
        <taxon>Actinomycetota</taxon>
        <taxon>Actinomycetes</taxon>
        <taxon>Pseudonocardiales</taxon>
        <taxon>Pseudonocardiaceae</taxon>
        <taxon>Pseudonocardia</taxon>
    </lineage>
</organism>
<dbReference type="Gene3D" id="3.40.50.1820">
    <property type="entry name" value="alpha/beta hydrolase"/>
    <property type="match status" value="1"/>
</dbReference>
<accession>A0ABP9NRN9</accession>
<keyword evidence="3" id="KW-1185">Reference proteome</keyword>
<comment type="caution">
    <text evidence="2">The sequence shown here is derived from an EMBL/GenBank/DDBJ whole genome shotgun (WGS) entry which is preliminary data.</text>
</comment>
<gene>
    <name evidence="2" type="ORF">GCM10023320_55590</name>
</gene>
<evidence type="ECO:0000313" key="2">
    <source>
        <dbReference type="EMBL" id="GAA5131832.1"/>
    </source>
</evidence>
<sequence>MALTPVSNGNVEHMAEHFAHLVRGSGPGILLAHGAGGSVAGNYGPILDDLATTHTVVGPDYPGSGDTPRSRVPLVLDDVADSLVRTAVDAGVDRFAVLGYSLGTAVAVRIAARHPERVTGLVLTAGFAFPDNRIRLAVRVWRDLLAAGDRVLLARFLTLVGTGATRLNGLAPADVETAVAALADFVPAGTPEHVDLVAGADIRADLPRIHVPTLVVATAEDGLVAPEHSRQLAAGIPGAELVEVPAGHDVAAEARDEWLAAIRSLLTRVG</sequence>
<dbReference type="InterPro" id="IPR029058">
    <property type="entry name" value="AB_hydrolase_fold"/>
</dbReference>
<dbReference type="Proteomes" id="UP001500804">
    <property type="component" value="Unassembled WGS sequence"/>
</dbReference>
<evidence type="ECO:0000259" key="1">
    <source>
        <dbReference type="Pfam" id="PF00561"/>
    </source>
</evidence>
<keyword evidence="2" id="KW-0378">Hydrolase</keyword>
<reference evidence="3" key="1">
    <citation type="journal article" date="2019" name="Int. J. Syst. Evol. Microbiol.">
        <title>The Global Catalogue of Microorganisms (GCM) 10K type strain sequencing project: providing services to taxonomists for standard genome sequencing and annotation.</title>
        <authorList>
            <consortium name="The Broad Institute Genomics Platform"/>
            <consortium name="The Broad Institute Genome Sequencing Center for Infectious Disease"/>
            <person name="Wu L."/>
            <person name="Ma J."/>
        </authorList>
    </citation>
    <scope>NUCLEOTIDE SEQUENCE [LARGE SCALE GENOMIC DNA]</scope>
    <source>
        <strain evidence="3">JCM 18302</strain>
    </source>
</reference>
<dbReference type="SUPFAM" id="SSF53474">
    <property type="entry name" value="alpha/beta-Hydrolases"/>
    <property type="match status" value="1"/>
</dbReference>